<dbReference type="Gene3D" id="3.40.50.2300">
    <property type="match status" value="1"/>
</dbReference>
<dbReference type="PANTHER" id="PTHR37299:SF1">
    <property type="entry name" value="STAGE 0 SPORULATION PROTEIN A HOMOLOG"/>
    <property type="match status" value="1"/>
</dbReference>
<name>A0A7H9AJS1_9FLAO</name>
<dbReference type="EMBL" id="CP058595">
    <property type="protein sequence ID" value="QLG43818.1"/>
    <property type="molecule type" value="Genomic_DNA"/>
</dbReference>
<sequence length="243" mass="28327">MEYTYTIIDSNASSNLQLQHFLEEYGDFNLASLSKNSTSGINDILKFSPDLVFINLNEKAPEYFQMVIELHQYLNKLPVFIGISKTKDHAYQAIKNNFFDYWLQPYNELDIRKSLLRLKKNMPKEEEAATICLKSYKDFHYLDTSEILYLRADNNATDFIMKDGNTISAFKTLKTFETQLPKNFVRIHQSYILNTDYVSRISYGKSVCTLKLNKQQLPFSKSYRENIDGLKKILSKKSLSTLN</sequence>
<dbReference type="InterPro" id="IPR011006">
    <property type="entry name" value="CheY-like_superfamily"/>
</dbReference>
<dbReference type="GO" id="GO:0000156">
    <property type="term" value="F:phosphorelay response regulator activity"/>
    <property type="evidence" value="ECO:0007669"/>
    <property type="project" value="InterPro"/>
</dbReference>
<keyword evidence="3" id="KW-1185">Reference proteome</keyword>
<gene>
    <name evidence="2" type="ORF">HYG79_00115</name>
</gene>
<dbReference type="PROSITE" id="PS50930">
    <property type="entry name" value="HTH_LYTTR"/>
    <property type="match status" value="1"/>
</dbReference>
<dbReference type="SUPFAM" id="SSF52172">
    <property type="entry name" value="CheY-like"/>
    <property type="match status" value="1"/>
</dbReference>
<dbReference type="InterPro" id="IPR046947">
    <property type="entry name" value="LytR-like"/>
</dbReference>
<dbReference type="Gene3D" id="2.40.50.1020">
    <property type="entry name" value="LytTr DNA-binding domain"/>
    <property type="match status" value="1"/>
</dbReference>
<dbReference type="RefSeq" id="WP_179240155.1">
    <property type="nucleotide sequence ID" value="NZ_CP058595.1"/>
</dbReference>
<accession>A0A7H9AJS1</accession>
<dbReference type="GO" id="GO:0003677">
    <property type="term" value="F:DNA binding"/>
    <property type="evidence" value="ECO:0007669"/>
    <property type="project" value="InterPro"/>
</dbReference>
<proteinExistence type="predicted"/>
<dbReference type="PANTHER" id="PTHR37299">
    <property type="entry name" value="TRANSCRIPTIONAL REGULATOR-RELATED"/>
    <property type="match status" value="1"/>
</dbReference>
<feature type="domain" description="HTH LytTR-type" evidence="1">
    <location>
        <begin position="131"/>
        <end position="236"/>
    </location>
</feature>
<dbReference type="SMART" id="SM00850">
    <property type="entry name" value="LytTR"/>
    <property type="match status" value="1"/>
</dbReference>
<dbReference type="AlphaFoldDB" id="A0A7H9AJS1"/>
<protein>
    <submittedName>
        <fullName evidence="2">Response regulator transcription factor</fullName>
    </submittedName>
</protein>
<evidence type="ECO:0000313" key="3">
    <source>
        <dbReference type="Proteomes" id="UP000509302"/>
    </source>
</evidence>
<evidence type="ECO:0000259" key="1">
    <source>
        <dbReference type="PROSITE" id="PS50930"/>
    </source>
</evidence>
<dbReference type="Pfam" id="PF04397">
    <property type="entry name" value="LytTR"/>
    <property type="match status" value="1"/>
</dbReference>
<reference evidence="2 3" key="1">
    <citation type="journal article" date="2006" name="Int. J. Syst. Evol. Microbiol.">
        <title>Costertonia aggregata gen. nov., sp. nov., a mesophilic marine bacterium of the family Flavobacteriaceae, isolated from a mature biofilm.</title>
        <authorList>
            <person name="Kwon K.K."/>
            <person name="Lee Y.K."/>
            <person name="Lee H.K."/>
        </authorList>
    </citation>
    <scope>NUCLEOTIDE SEQUENCE [LARGE SCALE GENOMIC DNA]</scope>
    <source>
        <strain evidence="2 3">KCCM 42265</strain>
    </source>
</reference>
<dbReference type="InterPro" id="IPR007492">
    <property type="entry name" value="LytTR_DNA-bd_dom"/>
</dbReference>
<dbReference type="KEGG" id="cagg:HYG79_00115"/>
<organism evidence="2 3">
    <name type="scientific">Costertonia aggregata</name>
    <dbReference type="NCBI Taxonomy" id="343403"/>
    <lineage>
        <taxon>Bacteria</taxon>
        <taxon>Pseudomonadati</taxon>
        <taxon>Bacteroidota</taxon>
        <taxon>Flavobacteriia</taxon>
        <taxon>Flavobacteriales</taxon>
        <taxon>Flavobacteriaceae</taxon>
        <taxon>Costertonia</taxon>
    </lineage>
</organism>
<evidence type="ECO:0000313" key="2">
    <source>
        <dbReference type="EMBL" id="QLG43818.1"/>
    </source>
</evidence>
<dbReference type="Proteomes" id="UP000509302">
    <property type="component" value="Chromosome"/>
</dbReference>